<evidence type="ECO:0000313" key="5">
    <source>
        <dbReference type="Proteomes" id="UP000231990"/>
    </source>
</evidence>
<comment type="caution">
    <text evidence="3">The sequence shown here is derived from an EMBL/GenBank/DDBJ whole genome shotgun (WGS) entry which is preliminary data.</text>
</comment>
<keyword evidence="4" id="KW-1185">Reference proteome</keyword>
<keyword evidence="1" id="KW-0472">Membrane</keyword>
<accession>A0A2M9ZJP2</accession>
<keyword evidence="1" id="KW-0812">Transmembrane</keyword>
<feature type="transmembrane region" description="Helical" evidence="1">
    <location>
        <begin position="6"/>
        <end position="24"/>
    </location>
</feature>
<dbReference type="Proteomes" id="UP000231990">
    <property type="component" value="Unassembled WGS sequence"/>
</dbReference>
<dbReference type="Proteomes" id="UP000231962">
    <property type="component" value="Unassembled WGS sequence"/>
</dbReference>
<dbReference type="OrthoDB" id="330518at2"/>
<gene>
    <name evidence="2" type="ORF">CH360_13990</name>
    <name evidence="3" type="ORF">CH373_15530</name>
</gene>
<name>A0A2M9ZJP2_9LEPT</name>
<evidence type="ECO:0000256" key="1">
    <source>
        <dbReference type="SAM" id="Phobius"/>
    </source>
</evidence>
<evidence type="ECO:0000313" key="3">
    <source>
        <dbReference type="EMBL" id="PJZ72214.1"/>
    </source>
</evidence>
<keyword evidence="1" id="KW-1133">Transmembrane helix</keyword>
<evidence type="ECO:0000313" key="4">
    <source>
        <dbReference type="Proteomes" id="UP000231962"/>
    </source>
</evidence>
<reference evidence="4 5" key="1">
    <citation type="submission" date="2017-07" db="EMBL/GenBank/DDBJ databases">
        <title>Leptospira spp. isolated from tropical soils.</title>
        <authorList>
            <person name="Thibeaux R."/>
            <person name="Iraola G."/>
            <person name="Ferres I."/>
            <person name="Bierque E."/>
            <person name="Girault D."/>
            <person name="Soupe-Gilbert M.-E."/>
            <person name="Picardeau M."/>
            <person name="Goarant C."/>
        </authorList>
    </citation>
    <scope>NUCLEOTIDE SEQUENCE [LARGE SCALE GENOMIC DNA]</scope>
    <source>
        <strain evidence="3 5">FH1-B-B1</strain>
        <strain evidence="2 4">FH1-B-C1</strain>
    </source>
</reference>
<evidence type="ECO:0000313" key="2">
    <source>
        <dbReference type="EMBL" id="PJZ68883.1"/>
    </source>
</evidence>
<dbReference type="EMBL" id="NPDY01000015">
    <property type="protein sequence ID" value="PJZ68883.1"/>
    <property type="molecule type" value="Genomic_DNA"/>
</dbReference>
<sequence>MLLRVFALLSITSLVCIASIYGIFHFRIIPDSLSNLYVSFAAKEGCSCIFVVNASEAYCKDYVHQVLSPDRWILEEDSLQVEFDSYFSKRKAKARFRKSQGCSLEQSPF</sequence>
<dbReference type="AlphaFoldDB" id="A0A2M9ZJP2"/>
<proteinExistence type="predicted"/>
<organism evidence="3 5">
    <name type="scientific">Leptospira perolatii</name>
    <dbReference type="NCBI Taxonomy" id="2023191"/>
    <lineage>
        <taxon>Bacteria</taxon>
        <taxon>Pseudomonadati</taxon>
        <taxon>Spirochaetota</taxon>
        <taxon>Spirochaetia</taxon>
        <taxon>Leptospirales</taxon>
        <taxon>Leptospiraceae</taxon>
        <taxon>Leptospira</taxon>
    </lineage>
</organism>
<protein>
    <submittedName>
        <fullName evidence="3">Uncharacterized protein</fullName>
    </submittedName>
</protein>
<dbReference type="EMBL" id="NPDZ01000012">
    <property type="protein sequence ID" value="PJZ72214.1"/>
    <property type="molecule type" value="Genomic_DNA"/>
</dbReference>